<organism evidence="1 2">
    <name type="scientific">Triangularia setosa</name>
    <dbReference type="NCBI Taxonomy" id="2587417"/>
    <lineage>
        <taxon>Eukaryota</taxon>
        <taxon>Fungi</taxon>
        <taxon>Dikarya</taxon>
        <taxon>Ascomycota</taxon>
        <taxon>Pezizomycotina</taxon>
        <taxon>Sordariomycetes</taxon>
        <taxon>Sordariomycetidae</taxon>
        <taxon>Sordariales</taxon>
        <taxon>Podosporaceae</taxon>
        <taxon>Triangularia</taxon>
    </lineage>
</organism>
<gene>
    <name evidence="1" type="ORF">QBC36DRAFT_325983</name>
</gene>
<dbReference type="GO" id="GO:0016301">
    <property type="term" value="F:kinase activity"/>
    <property type="evidence" value="ECO:0007669"/>
    <property type="project" value="UniProtKB-KW"/>
</dbReference>
<dbReference type="Proteomes" id="UP001302321">
    <property type="component" value="Unassembled WGS sequence"/>
</dbReference>
<keyword evidence="2" id="KW-1185">Reference proteome</keyword>
<comment type="caution">
    <text evidence="1">The sequence shown here is derived from an EMBL/GenBank/DDBJ whole genome shotgun (WGS) entry which is preliminary data.</text>
</comment>
<reference evidence="1" key="1">
    <citation type="journal article" date="2023" name="Mol. Phylogenet. Evol.">
        <title>Genome-scale phylogeny and comparative genomics of the fungal order Sordariales.</title>
        <authorList>
            <person name="Hensen N."/>
            <person name="Bonometti L."/>
            <person name="Westerberg I."/>
            <person name="Brannstrom I.O."/>
            <person name="Guillou S."/>
            <person name="Cros-Aarteil S."/>
            <person name="Calhoun S."/>
            <person name="Haridas S."/>
            <person name="Kuo A."/>
            <person name="Mondo S."/>
            <person name="Pangilinan J."/>
            <person name="Riley R."/>
            <person name="LaButti K."/>
            <person name="Andreopoulos B."/>
            <person name="Lipzen A."/>
            <person name="Chen C."/>
            <person name="Yan M."/>
            <person name="Daum C."/>
            <person name="Ng V."/>
            <person name="Clum A."/>
            <person name="Steindorff A."/>
            <person name="Ohm R.A."/>
            <person name="Martin F."/>
            <person name="Silar P."/>
            <person name="Natvig D.O."/>
            <person name="Lalanne C."/>
            <person name="Gautier V."/>
            <person name="Ament-Velasquez S.L."/>
            <person name="Kruys A."/>
            <person name="Hutchinson M.I."/>
            <person name="Powell A.J."/>
            <person name="Barry K."/>
            <person name="Miller A.N."/>
            <person name="Grigoriev I.V."/>
            <person name="Debuchy R."/>
            <person name="Gladieux P."/>
            <person name="Hiltunen Thoren M."/>
            <person name="Johannesson H."/>
        </authorList>
    </citation>
    <scope>NUCLEOTIDE SEQUENCE</scope>
    <source>
        <strain evidence="1">CBS 892.96</strain>
    </source>
</reference>
<sequence>MAKEMLGEVVVPKIYFSGKVSFPWSRIVVPIPTLRRLRATSANSRETSWYSVTLFLAISRTEPADNIIIRYNRIGGIVDWKMAGRFGWKPATRVYCNLRLAQRGGFWHIRIREGGIDNIVAWWDLYDEGPGVQVSLTLSRRARPWRYQ</sequence>
<dbReference type="AlphaFoldDB" id="A0AAN6WBA6"/>
<accession>A0AAN6WBA6</accession>
<evidence type="ECO:0000313" key="2">
    <source>
        <dbReference type="Proteomes" id="UP001302321"/>
    </source>
</evidence>
<protein>
    <submittedName>
        <fullName evidence="1">Protein kinase</fullName>
    </submittedName>
</protein>
<evidence type="ECO:0000313" key="1">
    <source>
        <dbReference type="EMBL" id="KAK4177946.1"/>
    </source>
</evidence>
<name>A0AAN6WBA6_9PEZI</name>
<keyword evidence="1" id="KW-0808">Transferase</keyword>
<dbReference type="EMBL" id="MU866151">
    <property type="protein sequence ID" value="KAK4177946.1"/>
    <property type="molecule type" value="Genomic_DNA"/>
</dbReference>
<keyword evidence="1" id="KW-0418">Kinase</keyword>
<reference evidence="1" key="2">
    <citation type="submission" date="2023-05" db="EMBL/GenBank/DDBJ databases">
        <authorList>
            <consortium name="Lawrence Berkeley National Laboratory"/>
            <person name="Steindorff A."/>
            <person name="Hensen N."/>
            <person name="Bonometti L."/>
            <person name="Westerberg I."/>
            <person name="Brannstrom I.O."/>
            <person name="Guillou S."/>
            <person name="Cros-Aarteil S."/>
            <person name="Calhoun S."/>
            <person name="Haridas S."/>
            <person name="Kuo A."/>
            <person name="Mondo S."/>
            <person name="Pangilinan J."/>
            <person name="Riley R."/>
            <person name="Labutti K."/>
            <person name="Andreopoulos B."/>
            <person name="Lipzen A."/>
            <person name="Chen C."/>
            <person name="Yanf M."/>
            <person name="Daum C."/>
            <person name="Ng V."/>
            <person name="Clum A."/>
            <person name="Ohm R."/>
            <person name="Martin F."/>
            <person name="Silar P."/>
            <person name="Natvig D."/>
            <person name="Lalanne C."/>
            <person name="Gautier V."/>
            <person name="Ament-Velasquez S.L."/>
            <person name="Kruys A."/>
            <person name="Hutchinson M.I."/>
            <person name="Powell A.J."/>
            <person name="Barry K."/>
            <person name="Miller A.N."/>
            <person name="Grigoriev I.V."/>
            <person name="Debuchy R."/>
            <person name="Gladieux P."/>
            <person name="Thoren M.H."/>
            <person name="Johannesson H."/>
        </authorList>
    </citation>
    <scope>NUCLEOTIDE SEQUENCE</scope>
    <source>
        <strain evidence="1">CBS 892.96</strain>
    </source>
</reference>
<proteinExistence type="predicted"/>